<evidence type="ECO:0000313" key="1">
    <source>
        <dbReference type="EMBL" id="OLS01500.1"/>
    </source>
</evidence>
<organism evidence="1 2">
    <name type="scientific">Tissierella creatinophila DSM 6911</name>
    <dbReference type="NCBI Taxonomy" id="1123403"/>
    <lineage>
        <taxon>Bacteria</taxon>
        <taxon>Bacillati</taxon>
        <taxon>Bacillota</taxon>
        <taxon>Tissierellia</taxon>
        <taxon>Tissierellales</taxon>
        <taxon>Tissierellaceae</taxon>
        <taxon>Tissierella</taxon>
    </lineage>
</organism>
<dbReference type="PANTHER" id="PTHR42967">
    <property type="entry name" value="METAL DEPENDENT HYDROLASE"/>
    <property type="match status" value="1"/>
</dbReference>
<reference evidence="1 2" key="1">
    <citation type="submission" date="2016-02" db="EMBL/GenBank/DDBJ databases">
        <title>Genome sequence of Tissierella creatinophila DSM 6911.</title>
        <authorList>
            <person name="Poehlein A."/>
            <person name="Daniel R."/>
        </authorList>
    </citation>
    <scope>NUCLEOTIDE SEQUENCE [LARGE SCALE GENOMIC DNA]</scope>
    <source>
        <strain evidence="1 2">DSM 6911</strain>
    </source>
</reference>
<dbReference type="Pfam" id="PF13483">
    <property type="entry name" value="Lactamase_B_3"/>
    <property type="match status" value="1"/>
</dbReference>
<comment type="caution">
    <text evidence="1">The sequence shown here is derived from an EMBL/GenBank/DDBJ whole genome shotgun (WGS) entry which is preliminary data.</text>
</comment>
<protein>
    <submittedName>
        <fullName evidence="1">Beta-lactamase superfamily domain protein</fullName>
    </submittedName>
</protein>
<dbReference type="PANTHER" id="PTHR42967:SF1">
    <property type="entry name" value="MBL FOLD METALLO-HYDROLASE"/>
    <property type="match status" value="1"/>
</dbReference>
<proteinExistence type="predicted"/>
<dbReference type="EMBL" id="LTDM01000066">
    <property type="protein sequence ID" value="OLS01500.1"/>
    <property type="molecule type" value="Genomic_DNA"/>
</dbReference>
<dbReference type="InterPro" id="IPR036866">
    <property type="entry name" value="RibonucZ/Hydroxyglut_hydro"/>
</dbReference>
<dbReference type="AlphaFoldDB" id="A0A1U7M2M2"/>
<evidence type="ECO:0000313" key="2">
    <source>
        <dbReference type="Proteomes" id="UP000186112"/>
    </source>
</evidence>
<dbReference type="Gene3D" id="3.60.15.10">
    <property type="entry name" value="Ribonuclease Z/Hydroxyacylglutathione hydrolase-like"/>
    <property type="match status" value="1"/>
</dbReference>
<dbReference type="OrthoDB" id="36975at2"/>
<dbReference type="Proteomes" id="UP000186112">
    <property type="component" value="Unassembled WGS sequence"/>
</dbReference>
<dbReference type="SUPFAM" id="SSF56281">
    <property type="entry name" value="Metallo-hydrolase/oxidoreductase"/>
    <property type="match status" value="1"/>
</dbReference>
<name>A0A1U7M2M2_TISCR</name>
<gene>
    <name evidence="1" type="ORF">TICRE_25390</name>
</gene>
<keyword evidence="2" id="KW-1185">Reference proteome</keyword>
<accession>A0A1U7M2M2</accession>
<dbReference type="RefSeq" id="WP_075728649.1">
    <property type="nucleotide sequence ID" value="NZ_LTDM01000066.1"/>
</dbReference>
<sequence length="224" mass="26843">MENLDVKVEYIFHSGFTVETRNHFLIFDYYQGDLKLKDKKTYIFSTHSHYDHFNPDILDLKGEIKYIFSDDIKIESKREIYFMRAYKTLLLDDLKIKTFSSTDLGVSFLVQVDGVSIFFAGDLNWWSWNSDTQKERDTMEYLFKKKVDRIEGEKIDIAFFPVDPRLAENYSLGGEYFIEKFHPTYFFQMHFGDNYEKVEDFIHKMRDKSTKVVSIEHKNQVFNL</sequence>